<evidence type="ECO:0008006" key="3">
    <source>
        <dbReference type="Google" id="ProtNLM"/>
    </source>
</evidence>
<dbReference type="EMBL" id="JBIBDZ010000011">
    <property type="protein sequence ID" value="MFF5922602.1"/>
    <property type="molecule type" value="Genomic_DNA"/>
</dbReference>
<sequence>MLREKEVERIDTVTGARLEPLFQSGLTEVSFSPDSAFLAGLTNDRLLLWRNVRRSPDAPDLFDAYDGNPVLNVPLPQEKP</sequence>
<evidence type="ECO:0000313" key="1">
    <source>
        <dbReference type="EMBL" id="MFF5922602.1"/>
    </source>
</evidence>
<dbReference type="RefSeq" id="WP_388309934.1">
    <property type="nucleotide sequence ID" value="NZ_JBIBDZ010000011.1"/>
</dbReference>
<proteinExistence type="predicted"/>
<organism evidence="1 2">
    <name type="scientific">Streptomyces flavochromogenes</name>
    <dbReference type="NCBI Taxonomy" id="68199"/>
    <lineage>
        <taxon>Bacteria</taxon>
        <taxon>Bacillati</taxon>
        <taxon>Actinomycetota</taxon>
        <taxon>Actinomycetes</taxon>
        <taxon>Kitasatosporales</taxon>
        <taxon>Streptomycetaceae</taxon>
        <taxon>Streptomyces</taxon>
    </lineage>
</organism>
<comment type="caution">
    <text evidence="1">The sequence shown here is derived from an EMBL/GenBank/DDBJ whole genome shotgun (WGS) entry which is preliminary data.</text>
</comment>
<accession>A0ABW6XZ15</accession>
<keyword evidence="2" id="KW-1185">Reference proteome</keyword>
<protein>
    <recommendedName>
        <fullName evidence="3">WD40 repeat domain-containing protein</fullName>
    </recommendedName>
</protein>
<evidence type="ECO:0000313" key="2">
    <source>
        <dbReference type="Proteomes" id="UP001602370"/>
    </source>
</evidence>
<reference evidence="1 2" key="1">
    <citation type="submission" date="2024-10" db="EMBL/GenBank/DDBJ databases">
        <title>The Natural Products Discovery Center: Release of the First 8490 Sequenced Strains for Exploring Actinobacteria Biosynthetic Diversity.</title>
        <authorList>
            <person name="Kalkreuter E."/>
            <person name="Kautsar S.A."/>
            <person name="Yang D."/>
            <person name="Bader C.D."/>
            <person name="Teijaro C.N."/>
            <person name="Fluegel L."/>
            <person name="Davis C.M."/>
            <person name="Simpson J.R."/>
            <person name="Lauterbach L."/>
            <person name="Steele A.D."/>
            <person name="Gui C."/>
            <person name="Meng S."/>
            <person name="Li G."/>
            <person name="Viehrig K."/>
            <person name="Ye F."/>
            <person name="Su P."/>
            <person name="Kiefer A.F."/>
            <person name="Nichols A."/>
            <person name="Cepeda A.J."/>
            <person name="Yan W."/>
            <person name="Fan B."/>
            <person name="Jiang Y."/>
            <person name="Adhikari A."/>
            <person name="Zheng C.-J."/>
            <person name="Schuster L."/>
            <person name="Cowan T.M."/>
            <person name="Smanski M.J."/>
            <person name="Chevrette M.G."/>
            <person name="De Carvalho L.P.S."/>
            <person name="Shen B."/>
        </authorList>
    </citation>
    <scope>NUCLEOTIDE SEQUENCE [LARGE SCALE GENOMIC DNA]</scope>
    <source>
        <strain evidence="1 2">NPDC012605</strain>
    </source>
</reference>
<dbReference type="Proteomes" id="UP001602370">
    <property type="component" value="Unassembled WGS sequence"/>
</dbReference>
<gene>
    <name evidence="1" type="ORF">ACFY8C_30355</name>
</gene>
<name>A0ABW6XZ15_9ACTN</name>